<accession>A0A1Y2IT77</accession>
<evidence type="ECO:0000313" key="2">
    <source>
        <dbReference type="EMBL" id="OSD03883.1"/>
    </source>
</evidence>
<dbReference type="EMBL" id="KZ084099">
    <property type="protein sequence ID" value="OSD03883.1"/>
    <property type="molecule type" value="Genomic_DNA"/>
</dbReference>
<organism evidence="2 3">
    <name type="scientific">Trametes coccinea (strain BRFM310)</name>
    <name type="common">Pycnoporus coccineus</name>
    <dbReference type="NCBI Taxonomy" id="1353009"/>
    <lineage>
        <taxon>Eukaryota</taxon>
        <taxon>Fungi</taxon>
        <taxon>Dikarya</taxon>
        <taxon>Basidiomycota</taxon>
        <taxon>Agaricomycotina</taxon>
        <taxon>Agaricomycetes</taxon>
        <taxon>Polyporales</taxon>
        <taxon>Polyporaceae</taxon>
        <taxon>Trametes</taxon>
    </lineage>
</organism>
<gene>
    <name evidence="2" type="ORF">PYCCODRAFT_1424523</name>
</gene>
<name>A0A1Y2IT77_TRAC3</name>
<feature type="compositionally biased region" description="Pro residues" evidence="1">
    <location>
        <begin position="151"/>
        <end position="163"/>
    </location>
</feature>
<dbReference type="Proteomes" id="UP000193067">
    <property type="component" value="Unassembled WGS sequence"/>
</dbReference>
<dbReference type="STRING" id="1353009.A0A1Y2IT77"/>
<dbReference type="AlphaFoldDB" id="A0A1Y2IT77"/>
<dbReference type="InterPro" id="IPR040521">
    <property type="entry name" value="KDZ"/>
</dbReference>
<keyword evidence="3" id="KW-1185">Reference proteome</keyword>
<feature type="region of interest" description="Disordered" evidence="1">
    <location>
        <begin position="343"/>
        <end position="390"/>
    </location>
</feature>
<proteinExistence type="predicted"/>
<feature type="non-terminal residue" evidence="2">
    <location>
        <position position="416"/>
    </location>
</feature>
<sequence>MRKSRASRKVRLSYPDRYDLLAVPPASSAAGPLQTYTSKVFGPVAIARHKQEVEERHMSNLLNSSATGLEDVDMDSGMQDDDDGDVWVDITDEGQEEDVVQMRDILNLHPRIYRPKDERTWAHRMQNMDENWRPLIPRLVSAYLRSQYDAKPPPDSDPGPPAAPRTCTVPMPAHCETHAEALVLSGYLGTSPLQPSLAISLKTLELFRRLRLFKASFSVEGFTKLLCYYYKMPYRRSYRSSLSSAFDVYLLLIRDVQAGVSRSLGRDTPNWRVLNACPPCGYELRDEPPMMYSRMYAMDGNNSLKRLAPLGGRQVGDRRVFEDSDYFIPTAFVDSFAKEVKSRPSAPLADEDDDDVDIRDYDPTAEGHTTDAPERPKADEEGDPTDGAAVISSCTKNWKAAAADEKKKSWGIFEET</sequence>
<dbReference type="OrthoDB" id="3251205at2759"/>
<feature type="compositionally biased region" description="Basic and acidic residues" evidence="1">
    <location>
        <begin position="368"/>
        <end position="379"/>
    </location>
</feature>
<dbReference type="Pfam" id="PF18758">
    <property type="entry name" value="KDZ"/>
    <property type="match status" value="1"/>
</dbReference>
<protein>
    <submittedName>
        <fullName evidence="2">Uncharacterized protein</fullName>
    </submittedName>
</protein>
<evidence type="ECO:0000313" key="3">
    <source>
        <dbReference type="Proteomes" id="UP000193067"/>
    </source>
</evidence>
<feature type="region of interest" description="Disordered" evidence="1">
    <location>
        <begin position="148"/>
        <end position="169"/>
    </location>
</feature>
<evidence type="ECO:0000256" key="1">
    <source>
        <dbReference type="SAM" id="MobiDB-lite"/>
    </source>
</evidence>
<reference evidence="2 3" key="1">
    <citation type="journal article" date="2015" name="Biotechnol. Biofuels">
        <title>Enhanced degradation of softwood versus hardwood by the white-rot fungus Pycnoporus coccineus.</title>
        <authorList>
            <person name="Couturier M."/>
            <person name="Navarro D."/>
            <person name="Chevret D."/>
            <person name="Henrissat B."/>
            <person name="Piumi F."/>
            <person name="Ruiz-Duenas F.J."/>
            <person name="Martinez A.T."/>
            <person name="Grigoriev I.V."/>
            <person name="Riley R."/>
            <person name="Lipzen A."/>
            <person name="Berrin J.G."/>
            <person name="Master E.R."/>
            <person name="Rosso M.N."/>
        </authorList>
    </citation>
    <scope>NUCLEOTIDE SEQUENCE [LARGE SCALE GENOMIC DNA]</scope>
    <source>
        <strain evidence="2 3">BRFM310</strain>
    </source>
</reference>